<organism evidence="1 2">
    <name type="scientific">Hominiventricola aquisgranensis</name>
    <dbReference type="NCBI Taxonomy" id="3133164"/>
    <lineage>
        <taxon>Bacteria</taxon>
        <taxon>Bacillati</taxon>
        <taxon>Bacillota</taxon>
        <taxon>Clostridia</taxon>
        <taxon>Lachnospirales</taxon>
        <taxon>Lachnospiraceae</taxon>
        <taxon>Hominiventricola</taxon>
    </lineage>
</organism>
<gene>
    <name evidence="1" type="ORF">WMO62_05715</name>
</gene>
<protein>
    <submittedName>
        <fullName evidence="1">Gp15 family bacteriophage protein</fullName>
    </submittedName>
</protein>
<dbReference type="InterPro" id="IPR009660">
    <property type="entry name" value="Phage_A500_Gp15"/>
</dbReference>
<dbReference type="Proteomes" id="UP001470288">
    <property type="component" value="Unassembled WGS sequence"/>
</dbReference>
<comment type="caution">
    <text evidence="1">The sequence shown here is derived from an EMBL/GenBank/DDBJ whole genome shotgun (WGS) entry which is preliminary data.</text>
</comment>
<keyword evidence="2" id="KW-1185">Reference proteome</keyword>
<proteinExistence type="predicted"/>
<dbReference type="EMBL" id="JBBMFC010000008">
    <property type="protein sequence ID" value="MEQ2578344.1"/>
    <property type="molecule type" value="Genomic_DNA"/>
</dbReference>
<dbReference type="Pfam" id="PF06854">
    <property type="entry name" value="Phage_Gp15"/>
    <property type="match status" value="1"/>
</dbReference>
<reference evidence="1 2" key="1">
    <citation type="submission" date="2024-03" db="EMBL/GenBank/DDBJ databases">
        <title>Human intestinal bacterial collection.</title>
        <authorList>
            <person name="Pauvert C."/>
            <person name="Hitch T.C.A."/>
            <person name="Clavel T."/>
        </authorList>
    </citation>
    <scope>NUCLEOTIDE SEQUENCE [LARGE SCALE GENOMIC DNA]</scope>
    <source>
        <strain evidence="1 2">CLA-AA-H78B</strain>
    </source>
</reference>
<evidence type="ECO:0000313" key="2">
    <source>
        <dbReference type="Proteomes" id="UP001470288"/>
    </source>
</evidence>
<sequence length="119" mass="13726">MRKLTRGSSDPYYDLFEDWDLIVSSFLSQYGLRIRTKEFETVSWDEFKALLAGLSPETALGRIVAIRSENDENILKHFSPEQKRIRNEWRDSSAKKITAENFAEQMADLERMMAAMAGG</sequence>
<evidence type="ECO:0000313" key="1">
    <source>
        <dbReference type="EMBL" id="MEQ2578344.1"/>
    </source>
</evidence>
<name>A0ABV1HZI4_9FIRM</name>
<accession>A0ABV1HZI4</accession>